<evidence type="ECO:0000256" key="5">
    <source>
        <dbReference type="ARBA" id="ARBA00022741"/>
    </source>
</evidence>
<keyword evidence="8 12" id="KW-0665">Pyrimidine biosynthesis</keyword>
<dbReference type="PROSITE" id="PS51821">
    <property type="entry name" value="VELVET"/>
    <property type="match status" value="1"/>
</dbReference>
<evidence type="ECO:0000259" key="14">
    <source>
        <dbReference type="PROSITE" id="PS51821"/>
    </source>
</evidence>
<accession>A0A364N512</accession>
<evidence type="ECO:0000256" key="3">
    <source>
        <dbReference type="ARBA" id="ARBA00012291"/>
    </source>
</evidence>
<feature type="region of interest" description="Disordered" evidence="13">
    <location>
        <begin position="1"/>
        <end position="239"/>
    </location>
</feature>
<dbReference type="Proteomes" id="UP000249619">
    <property type="component" value="Unassembled WGS sequence"/>
</dbReference>
<dbReference type="InterPro" id="IPR017456">
    <property type="entry name" value="CTP_synthase_N"/>
</dbReference>
<evidence type="ECO:0000256" key="8">
    <source>
        <dbReference type="ARBA" id="ARBA00022975"/>
    </source>
</evidence>
<feature type="compositionally biased region" description="Polar residues" evidence="13">
    <location>
        <begin position="161"/>
        <end position="174"/>
    </location>
</feature>
<dbReference type="CDD" id="cd03113">
    <property type="entry name" value="CTPS_N"/>
    <property type="match status" value="1"/>
</dbReference>
<reference evidence="16" key="1">
    <citation type="submission" date="2018-05" db="EMBL/GenBank/DDBJ databases">
        <title>Draft genome sequence of Stemphylium lycopersici strain CIDEFI 213.</title>
        <authorList>
            <person name="Medina R."/>
            <person name="Franco M.E.E."/>
            <person name="Lucentini C.G."/>
            <person name="Saparrat M.C.N."/>
            <person name="Balatti P.A."/>
        </authorList>
    </citation>
    <scope>NUCLEOTIDE SEQUENCE [LARGE SCALE GENOMIC DNA]</scope>
    <source>
        <strain evidence="16">CIDEFI 213</strain>
    </source>
</reference>
<dbReference type="Pfam" id="PF00117">
    <property type="entry name" value="GATase"/>
    <property type="match status" value="1"/>
</dbReference>
<comment type="caution">
    <text evidence="15">The sequence shown here is derived from an EMBL/GenBank/DDBJ whole genome shotgun (WGS) entry which is preliminary data.</text>
</comment>
<evidence type="ECO:0000256" key="10">
    <source>
        <dbReference type="ARBA" id="ARBA00054275"/>
    </source>
</evidence>
<keyword evidence="6 12" id="KW-0067">ATP-binding</keyword>
<protein>
    <recommendedName>
        <fullName evidence="11 12">CTP synthase</fullName>
        <ecNumber evidence="3 12">6.3.4.2</ecNumber>
    </recommendedName>
    <alternativeName>
        <fullName evidence="12">UTP--ammonia ligase</fullName>
    </alternativeName>
</protein>
<evidence type="ECO:0000256" key="2">
    <source>
        <dbReference type="ARBA" id="ARBA00007533"/>
    </source>
</evidence>
<dbReference type="Pfam" id="PF06418">
    <property type="entry name" value="CTP_synth_N"/>
    <property type="match status" value="1"/>
</dbReference>
<dbReference type="AlphaFoldDB" id="A0A364N512"/>
<feature type="compositionally biased region" description="Pro residues" evidence="13">
    <location>
        <begin position="1"/>
        <end position="11"/>
    </location>
</feature>
<dbReference type="CDD" id="cd01746">
    <property type="entry name" value="GATase1_CTP_Synthase"/>
    <property type="match status" value="1"/>
</dbReference>
<dbReference type="EMBL" id="QGDH01000051">
    <property type="protein sequence ID" value="RAR12185.1"/>
    <property type="molecule type" value="Genomic_DNA"/>
</dbReference>
<dbReference type="InterPro" id="IPR017926">
    <property type="entry name" value="GATASE"/>
</dbReference>
<dbReference type="GO" id="GO:0044210">
    <property type="term" value="P:'de novo' CTP biosynthetic process"/>
    <property type="evidence" value="ECO:0007669"/>
    <property type="project" value="UniProtKB-UniRule"/>
</dbReference>
<feature type="compositionally biased region" description="Basic and acidic residues" evidence="13">
    <location>
        <begin position="129"/>
        <end position="151"/>
    </location>
</feature>
<evidence type="ECO:0000313" key="15">
    <source>
        <dbReference type="EMBL" id="RAR12185.1"/>
    </source>
</evidence>
<name>A0A364N512_STELY</name>
<evidence type="ECO:0000313" key="16">
    <source>
        <dbReference type="Proteomes" id="UP000249619"/>
    </source>
</evidence>
<dbReference type="InterPro" id="IPR037525">
    <property type="entry name" value="Velvet_dom"/>
</dbReference>
<feature type="compositionally biased region" description="Pro residues" evidence="13">
    <location>
        <begin position="106"/>
        <end position="117"/>
    </location>
</feature>
<organism evidence="15 16">
    <name type="scientific">Stemphylium lycopersici</name>
    <name type="common">Tomato gray leaf spot disease fungus</name>
    <name type="synonym">Thyrospora lycopersici</name>
    <dbReference type="NCBI Taxonomy" id="183478"/>
    <lineage>
        <taxon>Eukaryota</taxon>
        <taxon>Fungi</taxon>
        <taxon>Dikarya</taxon>
        <taxon>Ascomycota</taxon>
        <taxon>Pezizomycotina</taxon>
        <taxon>Dothideomycetes</taxon>
        <taxon>Pleosporomycetidae</taxon>
        <taxon>Pleosporales</taxon>
        <taxon>Pleosporineae</taxon>
        <taxon>Pleosporaceae</taxon>
        <taxon>Stemphylium</taxon>
    </lineage>
</organism>
<dbReference type="PANTHER" id="PTHR11550">
    <property type="entry name" value="CTP SYNTHASE"/>
    <property type="match status" value="1"/>
</dbReference>
<evidence type="ECO:0000256" key="4">
    <source>
        <dbReference type="ARBA" id="ARBA00022598"/>
    </source>
</evidence>
<evidence type="ECO:0000256" key="12">
    <source>
        <dbReference type="RuleBase" id="RU810713"/>
    </source>
</evidence>
<feature type="compositionally biased region" description="Low complexity" evidence="13">
    <location>
        <begin position="185"/>
        <end position="196"/>
    </location>
</feature>
<keyword evidence="4 12" id="KW-0436">Ligase</keyword>
<evidence type="ECO:0000256" key="13">
    <source>
        <dbReference type="SAM" id="MobiDB-lite"/>
    </source>
</evidence>
<comment type="function">
    <text evidence="10 12">Catalyzes the ATP-dependent amination of UTP to CTP with either L-glutamine or ammonia as the source of nitrogen.</text>
</comment>
<comment type="similarity">
    <text evidence="2 12">Belongs to the CTP synthase family.</text>
</comment>
<dbReference type="STRING" id="183478.A0A364N512"/>
<sequence>MSQPPPPPPSSLPLTTTSRPPPDMTETQKLPVFSPPGFHGYSHRRLPPLEIPPDAVLPRADHHFRSPINQLPSIHSGLPPRHDYPQPLSIHRSAAPVEKLLQPSNPYTPPRSDPPYSPQQYGPSISPRSEFDSRGPRRVTEHRYPYEEPRHFHPHHHPEQGYSSRTSPVESSQPRPYAPLPSPGYTPSYASSSTPYRGSVGSQQHAQSQRGSIGAPLGSMTYPEPPTAAPAQKQQRAVPLPGSIPQPVYNEQLNLNYELRVRQQPIAARACGFGERDRRVIDPPPIIQLLVTDPKTGAAEQEELRYSLNVVHCTLWNAEGTNEETALIQPDRRTTRRLMGQLVASPSVAKDEHDAEGCFFCFPDLSCRTHGKYRLRFVLMRIDPMNLHVGGFSPILTEVLSDVFTVYTAKDFPGMRPSSALTRALKLQGCNIQVKKGNEKALARKRLTASQEHDHAEEDELKRRRRDIMKYVLVSGGVISGVGKHVSSIKVDPYLNVDAGTMNPKEHGEVFVLSDGGEVDLDLGNYERYLNITLTRDNNITTGKIYQHVIERERKGDYLGKTVQVVPHITDAIQDWIEKVARIPVDDSGEEPDVCIIELGGTVGDIESMPFIEAMSQLRRRAGKNNFMQIHVSYVPVIHGEQKTKPTQQAIKAVRSNGLIPDLIACRCERELEASAVEKIAHFCQVENEQVLVVRDMPSIYQVPMLLEQQRLIPMVRQFLALEQVDVTSKMLQKGNHTWAQWQSLTGHDTRFYDSVTIALVGKYVELQDSYLSVIKSLEHATMRCKKKLDIRWVDSDHLEPKCQKTDPAKFHNAWHEVVKASGILVPGGFGQRATEGMIAAATWAREHKKPYLGVCLGMQIAVIEYARNVCGIKDATSEEFNGEAQNKLIMFMPEVDKTTMGASMRLGLRPTLFQPGSEWSRLRALYAGKDEILERHRHRYEVNPDYIETLEKGGLSFVGKDEAGVRMEVVEIKDHPWYVGVQFHPEYLSRVLDPSRPYLGFIAASAGMLDEITRDYQGGAKDGLEAEGIANGVNGVKINGEASF</sequence>
<dbReference type="NCBIfam" id="NF003792">
    <property type="entry name" value="PRK05380.1"/>
    <property type="match status" value="1"/>
</dbReference>
<dbReference type="Gene3D" id="2.60.40.3960">
    <property type="entry name" value="Velvet domain"/>
    <property type="match status" value="1"/>
</dbReference>
<feature type="compositionally biased region" description="Polar residues" evidence="13">
    <location>
        <begin position="200"/>
        <end position="211"/>
    </location>
</feature>
<dbReference type="GO" id="GO:0019856">
    <property type="term" value="P:pyrimidine nucleobase biosynthetic process"/>
    <property type="evidence" value="ECO:0007669"/>
    <property type="project" value="TreeGrafter"/>
</dbReference>
<dbReference type="UniPathway" id="UPA00159">
    <property type="reaction ID" value="UER00277"/>
</dbReference>
<evidence type="ECO:0000256" key="11">
    <source>
        <dbReference type="ARBA" id="ARBA00070745"/>
    </source>
</evidence>
<dbReference type="GO" id="GO:0005524">
    <property type="term" value="F:ATP binding"/>
    <property type="evidence" value="ECO:0007669"/>
    <property type="project" value="UniProtKB-KW"/>
</dbReference>
<dbReference type="FunFam" id="3.40.50.880:FF:000005">
    <property type="entry name" value="CTP synthase"/>
    <property type="match status" value="1"/>
</dbReference>
<dbReference type="PANTHER" id="PTHR11550:SF0">
    <property type="entry name" value="CTP SYNTHASE-RELATED"/>
    <property type="match status" value="1"/>
</dbReference>
<dbReference type="Pfam" id="PF11754">
    <property type="entry name" value="Velvet"/>
    <property type="match status" value="2"/>
</dbReference>
<dbReference type="GO" id="GO:0042802">
    <property type="term" value="F:identical protein binding"/>
    <property type="evidence" value="ECO:0007669"/>
    <property type="project" value="TreeGrafter"/>
</dbReference>
<dbReference type="EC" id="6.3.4.2" evidence="3 12"/>
<dbReference type="Gene3D" id="3.40.50.300">
    <property type="entry name" value="P-loop containing nucleotide triphosphate hydrolases"/>
    <property type="match status" value="1"/>
</dbReference>
<feature type="domain" description="Velvet" evidence="14">
    <location>
        <begin position="252"/>
        <end position="435"/>
    </location>
</feature>
<keyword evidence="5 12" id="KW-0547">Nucleotide-binding</keyword>
<feature type="compositionally biased region" description="Polar residues" evidence="13">
    <location>
        <begin position="118"/>
        <end position="127"/>
    </location>
</feature>
<dbReference type="NCBIfam" id="TIGR00337">
    <property type="entry name" value="PyrG"/>
    <property type="match status" value="1"/>
</dbReference>
<dbReference type="GO" id="GO:0005737">
    <property type="term" value="C:cytoplasm"/>
    <property type="evidence" value="ECO:0007669"/>
    <property type="project" value="TreeGrafter"/>
</dbReference>
<evidence type="ECO:0000256" key="9">
    <source>
        <dbReference type="ARBA" id="ARBA00047781"/>
    </source>
</evidence>
<keyword evidence="16" id="KW-1185">Reference proteome</keyword>
<evidence type="ECO:0000256" key="1">
    <source>
        <dbReference type="ARBA" id="ARBA00005171"/>
    </source>
</evidence>
<dbReference type="GO" id="GO:0097268">
    <property type="term" value="C:cytoophidium"/>
    <property type="evidence" value="ECO:0007669"/>
    <property type="project" value="TreeGrafter"/>
</dbReference>
<dbReference type="GO" id="GO:0003883">
    <property type="term" value="F:CTP synthase activity"/>
    <property type="evidence" value="ECO:0007669"/>
    <property type="project" value="UniProtKB-UniRule"/>
</dbReference>
<evidence type="ECO:0000256" key="6">
    <source>
        <dbReference type="ARBA" id="ARBA00022840"/>
    </source>
</evidence>
<dbReference type="Gene3D" id="3.40.50.880">
    <property type="match status" value="1"/>
</dbReference>
<dbReference type="FunFam" id="3.40.50.300:FF:000207">
    <property type="entry name" value="CTP synthase"/>
    <property type="match status" value="1"/>
</dbReference>
<dbReference type="InterPro" id="IPR038491">
    <property type="entry name" value="Velvet_dom_sf"/>
</dbReference>
<dbReference type="SUPFAM" id="SSF52540">
    <property type="entry name" value="P-loop containing nucleoside triphosphate hydrolases"/>
    <property type="match status" value="1"/>
</dbReference>
<comment type="pathway">
    <text evidence="1 12">Pyrimidine metabolism; CTP biosynthesis via de novo pathway; CTP from UDP: step 2/2.</text>
</comment>
<dbReference type="InterPro" id="IPR027417">
    <property type="entry name" value="P-loop_NTPase"/>
</dbReference>
<dbReference type="OrthoDB" id="1739076at2759"/>
<comment type="catalytic activity">
    <reaction evidence="9 12">
        <text>UTP + L-glutamine + ATP + H2O = CTP + L-glutamate + ADP + phosphate + 2 H(+)</text>
        <dbReference type="Rhea" id="RHEA:26426"/>
        <dbReference type="ChEBI" id="CHEBI:15377"/>
        <dbReference type="ChEBI" id="CHEBI:15378"/>
        <dbReference type="ChEBI" id="CHEBI:29985"/>
        <dbReference type="ChEBI" id="CHEBI:30616"/>
        <dbReference type="ChEBI" id="CHEBI:37563"/>
        <dbReference type="ChEBI" id="CHEBI:43474"/>
        <dbReference type="ChEBI" id="CHEBI:46398"/>
        <dbReference type="ChEBI" id="CHEBI:58359"/>
        <dbReference type="ChEBI" id="CHEBI:456216"/>
        <dbReference type="EC" id="6.3.4.2"/>
    </reaction>
</comment>
<dbReference type="PROSITE" id="PS51273">
    <property type="entry name" value="GATASE_TYPE_1"/>
    <property type="match status" value="1"/>
</dbReference>
<dbReference type="InterPro" id="IPR004468">
    <property type="entry name" value="CTP_synthase"/>
</dbReference>
<dbReference type="SUPFAM" id="SSF52317">
    <property type="entry name" value="Class I glutamine amidotransferase-like"/>
    <property type="match status" value="1"/>
</dbReference>
<evidence type="ECO:0000256" key="7">
    <source>
        <dbReference type="ARBA" id="ARBA00022962"/>
    </source>
</evidence>
<dbReference type="InterPro" id="IPR033828">
    <property type="entry name" value="GATase1_CTP_Synthase"/>
</dbReference>
<keyword evidence="7 12" id="KW-0315">Glutamine amidotransferase</keyword>
<gene>
    <name evidence="15" type="ORF">DDE83_004190</name>
</gene>
<proteinExistence type="inferred from homology"/>
<dbReference type="InterPro" id="IPR029062">
    <property type="entry name" value="Class_I_gatase-like"/>
</dbReference>